<keyword evidence="1" id="KW-1133">Transmembrane helix</keyword>
<proteinExistence type="predicted"/>
<reference evidence="2 3" key="1">
    <citation type="submission" date="2018-01" db="EMBL/GenBank/DDBJ databases">
        <authorList>
            <person name="Gaut B.S."/>
            <person name="Morton B.R."/>
            <person name="Clegg M.T."/>
            <person name="Duvall M.R."/>
        </authorList>
    </citation>
    <scope>NUCLEOTIDE SEQUENCE [LARGE SCALE GENOMIC DNA]</scope>
    <source>
        <strain evidence="2">Cupriavidus taiwanensis cmp 52</strain>
    </source>
</reference>
<feature type="transmembrane region" description="Helical" evidence="1">
    <location>
        <begin position="110"/>
        <end position="132"/>
    </location>
</feature>
<feature type="transmembrane region" description="Helical" evidence="1">
    <location>
        <begin position="12"/>
        <end position="28"/>
    </location>
</feature>
<dbReference type="Pfam" id="PF14348">
    <property type="entry name" value="DtrJ-like"/>
    <property type="match status" value="1"/>
</dbReference>
<organism evidence="2 3">
    <name type="scientific">Cupriavidus taiwanensis</name>
    <dbReference type="NCBI Taxonomy" id="164546"/>
    <lineage>
        <taxon>Bacteria</taxon>
        <taxon>Pseudomonadati</taxon>
        <taxon>Pseudomonadota</taxon>
        <taxon>Betaproteobacteria</taxon>
        <taxon>Burkholderiales</taxon>
        <taxon>Burkholderiaceae</taxon>
        <taxon>Cupriavidus</taxon>
    </lineage>
</organism>
<evidence type="ECO:0000256" key="1">
    <source>
        <dbReference type="SAM" id="Phobius"/>
    </source>
</evidence>
<sequence>MANSRFASHVRLWLIVSPLMICTLAPFIQNDSAFEISEAEQASVERVLGQERADITVSQANARFHKWFIESGAVKASFTGSDGQTSFSDGGAAAFGRGWMQHFWLTIYRAVYRAAVAHHWVFGAIVLFVALFNDGTVSRKIRAAGAGFANPVTFHVAAHGLTLCFGLGASALLLPLPMLATWWTFGVCLIGLLCWRLAASFHVGK</sequence>
<dbReference type="InterPro" id="IPR022266">
    <property type="entry name" value="DtrJ-like"/>
</dbReference>
<name>A0A375JC27_9BURK</name>
<evidence type="ECO:0008006" key="4">
    <source>
        <dbReference type="Google" id="ProtNLM"/>
    </source>
</evidence>
<evidence type="ECO:0000313" key="3">
    <source>
        <dbReference type="Proteomes" id="UP000256805"/>
    </source>
</evidence>
<dbReference type="AlphaFoldDB" id="A0A375JC27"/>
<evidence type="ECO:0000313" key="2">
    <source>
        <dbReference type="EMBL" id="SPS02332.1"/>
    </source>
</evidence>
<dbReference type="Proteomes" id="UP000256805">
    <property type="component" value="Unassembled WGS sequence"/>
</dbReference>
<gene>
    <name evidence="2" type="ORF">CBM2634_P40006</name>
</gene>
<keyword evidence="1" id="KW-0472">Membrane</keyword>
<dbReference type="RefSeq" id="WP_116386149.1">
    <property type="nucleotide sequence ID" value="NZ_LS483235.1"/>
</dbReference>
<keyword evidence="1" id="KW-0812">Transmembrane</keyword>
<dbReference type="EMBL" id="OVTA01000066">
    <property type="protein sequence ID" value="SPS02332.1"/>
    <property type="molecule type" value="Genomic_DNA"/>
</dbReference>
<feature type="transmembrane region" description="Helical" evidence="1">
    <location>
        <begin position="152"/>
        <end position="174"/>
    </location>
</feature>
<accession>A0A375JC27</accession>
<protein>
    <recommendedName>
        <fullName evidence="4">DUF4400 domain-containing protein</fullName>
    </recommendedName>
</protein>
<feature type="transmembrane region" description="Helical" evidence="1">
    <location>
        <begin position="180"/>
        <end position="199"/>
    </location>
</feature>